<name>A0A314KKC4_NICAT</name>
<dbReference type="Proteomes" id="UP000187609">
    <property type="component" value="Unassembled WGS sequence"/>
</dbReference>
<keyword evidence="3" id="KW-1185">Reference proteome</keyword>
<proteinExistence type="predicted"/>
<dbReference type="EMBL" id="MJEQ01001725">
    <property type="protein sequence ID" value="OIT29668.1"/>
    <property type="molecule type" value="Genomic_DNA"/>
</dbReference>
<organism evidence="2 3">
    <name type="scientific">Nicotiana attenuata</name>
    <name type="common">Coyote tobacco</name>
    <dbReference type="NCBI Taxonomy" id="49451"/>
    <lineage>
        <taxon>Eukaryota</taxon>
        <taxon>Viridiplantae</taxon>
        <taxon>Streptophyta</taxon>
        <taxon>Embryophyta</taxon>
        <taxon>Tracheophyta</taxon>
        <taxon>Spermatophyta</taxon>
        <taxon>Magnoliopsida</taxon>
        <taxon>eudicotyledons</taxon>
        <taxon>Gunneridae</taxon>
        <taxon>Pentapetalae</taxon>
        <taxon>asterids</taxon>
        <taxon>lamiids</taxon>
        <taxon>Solanales</taxon>
        <taxon>Solanaceae</taxon>
        <taxon>Nicotianoideae</taxon>
        <taxon>Nicotianeae</taxon>
        <taxon>Nicotiana</taxon>
    </lineage>
</organism>
<feature type="transmembrane region" description="Helical" evidence="1">
    <location>
        <begin position="21"/>
        <end position="43"/>
    </location>
</feature>
<sequence>NYGRQPSDLTVMRTQCSWFTVIIYSSLFLFFAFSWDSIVLAAAMDVLTISPPLAISGSTIFASSRAILQFPT</sequence>
<evidence type="ECO:0000313" key="2">
    <source>
        <dbReference type="EMBL" id="OIT29668.1"/>
    </source>
</evidence>
<dbReference type="AlphaFoldDB" id="A0A314KKC4"/>
<dbReference type="Gramene" id="OIT29668">
    <property type="protein sequence ID" value="OIT29668"/>
    <property type="gene ID" value="A4A49_51027"/>
</dbReference>
<reference evidence="2" key="1">
    <citation type="submission" date="2016-11" db="EMBL/GenBank/DDBJ databases">
        <title>The genome of Nicotiana attenuata.</title>
        <authorList>
            <person name="Xu S."/>
            <person name="Brockmoeller T."/>
            <person name="Gaquerel E."/>
            <person name="Navarro A."/>
            <person name="Kuhl H."/>
            <person name="Gase K."/>
            <person name="Ling Z."/>
            <person name="Zhou W."/>
            <person name="Kreitzer C."/>
            <person name="Stanke M."/>
            <person name="Tang H."/>
            <person name="Lyons E."/>
            <person name="Pandey P."/>
            <person name="Pandey S.P."/>
            <person name="Timmermann B."/>
            <person name="Baldwin I.T."/>
        </authorList>
    </citation>
    <scope>NUCLEOTIDE SEQUENCE [LARGE SCALE GENOMIC DNA]</scope>
    <source>
        <strain evidence="2">UT</strain>
    </source>
</reference>
<gene>
    <name evidence="2" type="ORF">A4A49_51027</name>
</gene>
<keyword evidence="1" id="KW-0472">Membrane</keyword>
<keyword evidence="1" id="KW-1133">Transmembrane helix</keyword>
<evidence type="ECO:0000313" key="3">
    <source>
        <dbReference type="Proteomes" id="UP000187609"/>
    </source>
</evidence>
<keyword evidence="1" id="KW-0812">Transmembrane</keyword>
<comment type="caution">
    <text evidence="2">The sequence shown here is derived from an EMBL/GenBank/DDBJ whole genome shotgun (WGS) entry which is preliminary data.</text>
</comment>
<accession>A0A314KKC4</accession>
<feature type="non-terminal residue" evidence="2">
    <location>
        <position position="1"/>
    </location>
</feature>
<protein>
    <submittedName>
        <fullName evidence="2">Uncharacterized protein</fullName>
    </submittedName>
</protein>
<evidence type="ECO:0000256" key="1">
    <source>
        <dbReference type="SAM" id="Phobius"/>
    </source>
</evidence>